<evidence type="ECO:0000313" key="1">
    <source>
        <dbReference type="Proteomes" id="UP000887566"/>
    </source>
</evidence>
<dbReference type="AlphaFoldDB" id="A0A914WWN3"/>
<name>A0A914WWN3_9BILA</name>
<organism evidence="1 2">
    <name type="scientific">Plectus sambesii</name>
    <dbReference type="NCBI Taxonomy" id="2011161"/>
    <lineage>
        <taxon>Eukaryota</taxon>
        <taxon>Metazoa</taxon>
        <taxon>Ecdysozoa</taxon>
        <taxon>Nematoda</taxon>
        <taxon>Chromadorea</taxon>
        <taxon>Plectida</taxon>
        <taxon>Plectina</taxon>
        <taxon>Plectoidea</taxon>
        <taxon>Plectidae</taxon>
        <taxon>Plectus</taxon>
    </lineage>
</organism>
<protein>
    <submittedName>
        <fullName evidence="2">Uncharacterized protein</fullName>
    </submittedName>
</protein>
<dbReference type="Proteomes" id="UP000887566">
    <property type="component" value="Unplaced"/>
</dbReference>
<accession>A0A914WWN3</accession>
<proteinExistence type="predicted"/>
<sequence length="229" mass="25595">MLFDDTLRLLKERLKNNAIGCTVIAITGIQSPRRILTLTADLEKTHLDKTFEISELQTVLRGSKCIIDAWKGHFPDNYVHQGHNIIGNPVTWMQCAATEIKQTLYEGLMPFLAQFDGHFNPNEKDTERGIEPRDIAILVDDAVIVQELTKFLNDKWITCGTVEEQANDPLLIAVDHFEQSISYEWPIVFAVGHKSVDADDSYGLVAASRAMALLINVHTECRSAASSAD</sequence>
<reference evidence="2" key="1">
    <citation type="submission" date="2022-11" db="UniProtKB">
        <authorList>
            <consortium name="WormBaseParasite"/>
        </authorList>
    </citation>
    <scope>IDENTIFICATION</scope>
</reference>
<keyword evidence="1" id="KW-1185">Reference proteome</keyword>
<evidence type="ECO:0000313" key="2">
    <source>
        <dbReference type="WBParaSite" id="PSAMB.scaffold5119size12602.g26006.t1"/>
    </source>
</evidence>
<dbReference type="WBParaSite" id="PSAMB.scaffold5119size12602.g26006.t1">
    <property type="protein sequence ID" value="PSAMB.scaffold5119size12602.g26006.t1"/>
    <property type="gene ID" value="PSAMB.scaffold5119size12602.g26006"/>
</dbReference>